<accession>A0A1F4WKM5</accession>
<dbReference type="PROSITE" id="PS00893">
    <property type="entry name" value="NUDIX_BOX"/>
    <property type="match status" value="1"/>
</dbReference>
<dbReference type="InterPro" id="IPR020084">
    <property type="entry name" value="NUDIX_hydrolase_CS"/>
</dbReference>
<dbReference type="Gene3D" id="3.90.79.10">
    <property type="entry name" value="Nucleoside Triphosphate Pyrophosphohydrolase"/>
    <property type="match status" value="1"/>
</dbReference>
<gene>
    <name evidence="4" type="ORF">A2415_00135</name>
</gene>
<proteinExistence type="predicted"/>
<evidence type="ECO:0000313" key="5">
    <source>
        <dbReference type="Proteomes" id="UP000179113"/>
    </source>
</evidence>
<evidence type="ECO:0000313" key="4">
    <source>
        <dbReference type="EMBL" id="OGC69916.1"/>
    </source>
</evidence>
<evidence type="ECO:0000256" key="2">
    <source>
        <dbReference type="ARBA" id="ARBA00022801"/>
    </source>
</evidence>
<dbReference type="Proteomes" id="UP000179113">
    <property type="component" value="Unassembled WGS sequence"/>
</dbReference>
<dbReference type="InterPro" id="IPR015797">
    <property type="entry name" value="NUDIX_hydrolase-like_dom_sf"/>
</dbReference>
<evidence type="ECO:0000256" key="1">
    <source>
        <dbReference type="ARBA" id="ARBA00001946"/>
    </source>
</evidence>
<dbReference type="PANTHER" id="PTHR43046:SF14">
    <property type="entry name" value="MUTT_NUDIX FAMILY PROTEIN"/>
    <property type="match status" value="1"/>
</dbReference>
<protein>
    <recommendedName>
        <fullName evidence="3">Nudix hydrolase domain-containing protein</fullName>
    </recommendedName>
</protein>
<feature type="domain" description="Nudix hydrolase" evidence="3">
    <location>
        <begin position="16"/>
        <end position="152"/>
    </location>
</feature>
<keyword evidence="2" id="KW-0378">Hydrolase</keyword>
<dbReference type="Pfam" id="PF00293">
    <property type="entry name" value="NUDIX"/>
    <property type="match status" value="1"/>
</dbReference>
<organism evidence="4 5">
    <name type="scientific">candidate division WWE3 bacterium RIFOXYC1_FULL_39_7</name>
    <dbReference type="NCBI Taxonomy" id="1802643"/>
    <lineage>
        <taxon>Bacteria</taxon>
        <taxon>Katanobacteria</taxon>
    </lineage>
</organism>
<dbReference type="SUPFAM" id="SSF55811">
    <property type="entry name" value="Nudix"/>
    <property type="match status" value="1"/>
</dbReference>
<sequence length="156" mass="18032">MGLEESAGEKAMPDYYVVLPFVVVLVWNHEGDVLIGRHQKLERKPYPGFWDLPGGKMKPREKPEECARREILEELDVRLVKINLFDVYHHSEDLFGVRLPKNRIPSLGLCYTGDIIGVPMEAEQLDVHFATESELLGLIATMTPWTYHFLKKHFGW</sequence>
<name>A0A1F4WKM5_UNCKA</name>
<comment type="caution">
    <text evidence="4">The sequence shown here is derived from an EMBL/GenBank/DDBJ whole genome shotgun (WGS) entry which is preliminary data.</text>
</comment>
<dbReference type="PANTHER" id="PTHR43046">
    <property type="entry name" value="GDP-MANNOSE MANNOSYL HYDROLASE"/>
    <property type="match status" value="1"/>
</dbReference>
<dbReference type="CDD" id="cd02883">
    <property type="entry name" value="NUDIX_Hydrolase"/>
    <property type="match status" value="1"/>
</dbReference>
<comment type="cofactor">
    <cofactor evidence="1">
        <name>Mg(2+)</name>
        <dbReference type="ChEBI" id="CHEBI:18420"/>
    </cofactor>
</comment>
<dbReference type="GO" id="GO:0016787">
    <property type="term" value="F:hydrolase activity"/>
    <property type="evidence" value="ECO:0007669"/>
    <property type="project" value="UniProtKB-KW"/>
</dbReference>
<evidence type="ECO:0000259" key="3">
    <source>
        <dbReference type="PROSITE" id="PS51462"/>
    </source>
</evidence>
<dbReference type="PROSITE" id="PS51462">
    <property type="entry name" value="NUDIX"/>
    <property type="match status" value="1"/>
</dbReference>
<reference evidence="4 5" key="1">
    <citation type="journal article" date="2016" name="Nat. Commun.">
        <title>Thousands of microbial genomes shed light on interconnected biogeochemical processes in an aquifer system.</title>
        <authorList>
            <person name="Anantharaman K."/>
            <person name="Brown C.T."/>
            <person name="Hug L.A."/>
            <person name="Sharon I."/>
            <person name="Castelle C.J."/>
            <person name="Probst A.J."/>
            <person name="Thomas B.C."/>
            <person name="Singh A."/>
            <person name="Wilkins M.J."/>
            <person name="Karaoz U."/>
            <person name="Brodie E.L."/>
            <person name="Williams K.H."/>
            <person name="Hubbard S.S."/>
            <person name="Banfield J.F."/>
        </authorList>
    </citation>
    <scope>NUCLEOTIDE SEQUENCE [LARGE SCALE GENOMIC DNA]</scope>
</reference>
<dbReference type="EMBL" id="MEWA01000015">
    <property type="protein sequence ID" value="OGC69916.1"/>
    <property type="molecule type" value="Genomic_DNA"/>
</dbReference>
<dbReference type="InterPro" id="IPR000086">
    <property type="entry name" value="NUDIX_hydrolase_dom"/>
</dbReference>
<dbReference type="AlphaFoldDB" id="A0A1F4WKM5"/>